<evidence type="ECO:0000256" key="9">
    <source>
        <dbReference type="ARBA" id="ARBA00023315"/>
    </source>
</evidence>
<dbReference type="Proteomes" id="UP001380601">
    <property type="component" value="Unassembled WGS sequence"/>
</dbReference>
<dbReference type="GO" id="GO:0016746">
    <property type="term" value="F:acyltransferase activity"/>
    <property type="evidence" value="ECO:0007669"/>
    <property type="project" value="UniProtKB-KW"/>
</dbReference>
<keyword evidence="15" id="KW-1185">Reference proteome</keyword>
<evidence type="ECO:0000256" key="10">
    <source>
        <dbReference type="ARBA" id="ARBA00023588"/>
    </source>
</evidence>
<sequence length="159" mass="18779">MKKLFLWNSLFWFVVHMVISTLGTIIPSNFFIRYANLFKSWPFEEEGRFWQKYFKVKVWKQHLPNGQSFNPAVRSHTTVAKSASYAELHQFIIETRRAELIHALSILPAFIFLPAAKPIKYINITYALAANLPCWIAQRYNRPNLERYAEKVLQREKGD</sequence>
<protein>
    <recommendedName>
        <fullName evidence="12">Glycosyl-4,4'-diaponeurosporenoate acyltransferase</fullName>
    </recommendedName>
</protein>
<keyword evidence="2" id="KW-1003">Cell membrane</keyword>
<evidence type="ECO:0000256" key="12">
    <source>
        <dbReference type="ARBA" id="ARBA00023667"/>
    </source>
</evidence>
<keyword evidence="5" id="KW-0732">Signal</keyword>
<comment type="caution">
    <text evidence="14">The sequence shown here is derived from an EMBL/GenBank/DDBJ whole genome shotgun (WGS) entry which is preliminary data.</text>
</comment>
<accession>A0ABU9EWB1</accession>
<reference evidence="14 15" key="1">
    <citation type="submission" date="2024-04" db="EMBL/GenBank/DDBJ databases">
        <title>Staphylococcus debuckii a clinical isolate.</title>
        <authorList>
            <person name="Magnan C."/>
            <person name="Plumet L."/>
            <person name="Morsli M."/>
            <person name="Molle V."/>
            <person name="Lavigne J.-P."/>
        </authorList>
    </citation>
    <scope>NUCLEOTIDE SEQUENCE [LARGE SCALE GENOMIC DNA]</scope>
    <source>
        <strain evidence="14 15">NSD001</strain>
    </source>
</reference>
<keyword evidence="4" id="KW-0812">Transmembrane</keyword>
<comment type="function">
    <text evidence="13">Catalyzes the acylation of glycosyl-4,4'-diaponeurosporenoate, i.e. the esterification of glucose at the C6'' position with the carboxyl group of the C(15) fatty acid 12-methyltetradecanoic acid, to yield staphyloxanthin. This is the last step in the biosynthesis of this orange pigment, present in most staphylococci strains.</text>
</comment>
<evidence type="ECO:0000256" key="8">
    <source>
        <dbReference type="ARBA" id="ARBA00023136"/>
    </source>
</evidence>
<dbReference type="InterPro" id="IPR044021">
    <property type="entry name" value="CrtO"/>
</dbReference>
<keyword evidence="7" id="KW-1133">Transmembrane helix</keyword>
<gene>
    <name evidence="14" type="ORF">AADA34_00830</name>
</gene>
<evidence type="ECO:0000256" key="13">
    <source>
        <dbReference type="ARBA" id="ARBA00025324"/>
    </source>
</evidence>
<evidence type="ECO:0000313" key="14">
    <source>
        <dbReference type="EMBL" id="MEL0537267.1"/>
    </source>
</evidence>
<comment type="similarity">
    <text evidence="11">Belongs to the acyltransferase CrtO family.</text>
</comment>
<proteinExistence type="inferred from homology"/>
<evidence type="ECO:0000256" key="5">
    <source>
        <dbReference type="ARBA" id="ARBA00022729"/>
    </source>
</evidence>
<evidence type="ECO:0000256" key="6">
    <source>
        <dbReference type="ARBA" id="ARBA00022746"/>
    </source>
</evidence>
<evidence type="ECO:0000256" key="7">
    <source>
        <dbReference type="ARBA" id="ARBA00022989"/>
    </source>
</evidence>
<keyword evidence="8" id="KW-0472">Membrane</keyword>
<evidence type="ECO:0000256" key="2">
    <source>
        <dbReference type="ARBA" id="ARBA00022475"/>
    </source>
</evidence>
<comment type="subcellular location">
    <subcellularLocation>
        <location evidence="1">Cell membrane</location>
        <topology evidence="1">Single-pass membrane protein</topology>
    </subcellularLocation>
</comment>
<evidence type="ECO:0000256" key="4">
    <source>
        <dbReference type="ARBA" id="ARBA00022692"/>
    </source>
</evidence>
<keyword evidence="6" id="KW-0125">Carotenoid biosynthesis</keyword>
<name>A0ABU9EWB1_9STAP</name>
<evidence type="ECO:0000256" key="3">
    <source>
        <dbReference type="ARBA" id="ARBA00022679"/>
    </source>
</evidence>
<evidence type="ECO:0000313" key="15">
    <source>
        <dbReference type="Proteomes" id="UP001380601"/>
    </source>
</evidence>
<evidence type="ECO:0000256" key="1">
    <source>
        <dbReference type="ARBA" id="ARBA00004162"/>
    </source>
</evidence>
<keyword evidence="3" id="KW-0808">Transferase</keyword>
<organism evidence="14 15">
    <name type="scientific">Staphylococcus debuckii</name>
    <dbReference type="NCBI Taxonomy" id="2044912"/>
    <lineage>
        <taxon>Bacteria</taxon>
        <taxon>Bacillati</taxon>
        <taxon>Bacillota</taxon>
        <taxon>Bacilli</taxon>
        <taxon>Bacillales</taxon>
        <taxon>Staphylococcaceae</taxon>
        <taxon>Staphylococcus</taxon>
    </lineage>
</organism>
<dbReference type="Pfam" id="PF18927">
    <property type="entry name" value="CrtO"/>
    <property type="match status" value="1"/>
</dbReference>
<dbReference type="EMBL" id="JBBWSC010000001">
    <property type="protein sequence ID" value="MEL0537267.1"/>
    <property type="molecule type" value="Genomic_DNA"/>
</dbReference>
<comment type="pathway">
    <text evidence="10">Carotenoid biosynthesis; staphyloxanthin biosynthesis; staphyloxanthin from farnesyl diphosphate: step 5/5.</text>
</comment>
<keyword evidence="9 14" id="KW-0012">Acyltransferase</keyword>
<dbReference type="RefSeq" id="WP_341610961.1">
    <property type="nucleotide sequence ID" value="NZ_JBBWSC010000001.1"/>
</dbReference>
<evidence type="ECO:0000256" key="11">
    <source>
        <dbReference type="ARBA" id="ARBA00023603"/>
    </source>
</evidence>